<evidence type="ECO:0000313" key="2">
    <source>
        <dbReference type="EMBL" id="KAG9348149.1"/>
    </source>
</evidence>
<reference evidence="2" key="1">
    <citation type="thesis" date="2021" institute="BYU ScholarsArchive" country="Provo, UT, USA">
        <title>Applications of and Algorithms for Genome Assembly and Genomic Analyses with an Emphasis on Marine Teleosts.</title>
        <authorList>
            <person name="Pickett B.D."/>
        </authorList>
    </citation>
    <scope>NUCLEOTIDE SEQUENCE</scope>
    <source>
        <strain evidence="2">HI-2016</strain>
    </source>
</reference>
<keyword evidence="3" id="KW-1185">Reference proteome</keyword>
<proteinExistence type="predicted"/>
<feature type="region of interest" description="Disordered" evidence="1">
    <location>
        <begin position="1"/>
        <end position="59"/>
    </location>
</feature>
<sequence>MPVSAPPPPRILKNNPKQCGQTGGEEEEGIVGMRRPNNRQLPRNHGNKAPQGPPKMGLRESAHTLWGKGRNLMLLEGFDDVTGQNGFLGNLGNYPSTAVFGGNVGVLLTGNERGERERERADRSQHGVMEHRKATCIPLPHALASQRADISHEHLGHVIENHSKDSDHEIKEMRKQFQGNQTTRPALNHKPVFGNTLPILPGPGAMSGQTQARAHEESSVCGGSNITAALQLYRCTFSDHRRLRPPSPQAGISEISNSRSETERSPYSTGKERGANSRLVITSSYHCQAWLDEKAVTHRLGNQKACIPVSPASAAATDVYKQDDTPLKNEIRRLKTWSNPPLLPGDDEDVVEEEEVDLLAGGALQEDAILLHEGRQLASFHHPSR</sequence>
<organism evidence="2 3">
    <name type="scientific">Albula glossodonta</name>
    <name type="common">roundjaw bonefish</name>
    <dbReference type="NCBI Taxonomy" id="121402"/>
    <lineage>
        <taxon>Eukaryota</taxon>
        <taxon>Metazoa</taxon>
        <taxon>Chordata</taxon>
        <taxon>Craniata</taxon>
        <taxon>Vertebrata</taxon>
        <taxon>Euteleostomi</taxon>
        <taxon>Actinopterygii</taxon>
        <taxon>Neopterygii</taxon>
        <taxon>Teleostei</taxon>
        <taxon>Albuliformes</taxon>
        <taxon>Albulidae</taxon>
        <taxon>Albula</taxon>
    </lineage>
</organism>
<gene>
    <name evidence="2" type="ORF">JZ751_001884</name>
</gene>
<evidence type="ECO:0000313" key="3">
    <source>
        <dbReference type="Proteomes" id="UP000824540"/>
    </source>
</evidence>
<comment type="caution">
    <text evidence="2">The sequence shown here is derived from an EMBL/GenBank/DDBJ whole genome shotgun (WGS) entry which is preliminary data.</text>
</comment>
<dbReference type="Proteomes" id="UP000824540">
    <property type="component" value="Unassembled WGS sequence"/>
</dbReference>
<feature type="compositionally biased region" description="Pro residues" evidence="1">
    <location>
        <begin position="1"/>
        <end position="10"/>
    </location>
</feature>
<dbReference type="AlphaFoldDB" id="A0A8T2P7D2"/>
<evidence type="ECO:0000256" key="1">
    <source>
        <dbReference type="SAM" id="MobiDB-lite"/>
    </source>
</evidence>
<feature type="region of interest" description="Disordered" evidence="1">
    <location>
        <begin position="242"/>
        <end position="274"/>
    </location>
</feature>
<protein>
    <submittedName>
        <fullName evidence="2">Uncharacterized protein</fullName>
    </submittedName>
</protein>
<feature type="compositionally biased region" description="Basic and acidic residues" evidence="1">
    <location>
        <begin position="260"/>
        <end position="274"/>
    </location>
</feature>
<accession>A0A8T2P7D2</accession>
<dbReference type="EMBL" id="JAFBMS010000011">
    <property type="protein sequence ID" value="KAG9348149.1"/>
    <property type="molecule type" value="Genomic_DNA"/>
</dbReference>
<name>A0A8T2P7D2_9TELE</name>